<organism evidence="2 3">
    <name type="scientific">Gordonia westfalica</name>
    <dbReference type="NCBI Taxonomy" id="158898"/>
    <lineage>
        <taxon>Bacteria</taxon>
        <taxon>Bacillati</taxon>
        <taxon>Actinomycetota</taxon>
        <taxon>Actinomycetes</taxon>
        <taxon>Mycobacteriales</taxon>
        <taxon>Gordoniaceae</taxon>
        <taxon>Gordonia</taxon>
    </lineage>
</organism>
<protein>
    <submittedName>
        <fullName evidence="2">Uncharacterized protein</fullName>
    </submittedName>
</protein>
<dbReference type="Proteomes" id="UP001265083">
    <property type="component" value="Unassembled WGS sequence"/>
</dbReference>
<evidence type="ECO:0000313" key="3">
    <source>
        <dbReference type="Proteomes" id="UP001265083"/>
    </source>
</evidence>
<name>A0ABU2GSR4_9ACTN</name>
<dbReference type="RefSeq" id="WP_310950617.1">
    <property type="nucleotide sequence ID" value="NZ_JAVLUS010000008.1"/>
</dbReference>
<feature type="region of interest" description="Disordered" evidence="1">
    <location>
        <begin position="1"/>
        <end position="38"/>
    </location>
</feature>
<proteinExistence type="predicted"/>
<evidence type="ECO:0000256" key="1">
    <source>
        <dbReference type="SAM" id="MobiDB-lite"/>
    </source>
</evidence>
<evidence type="ECO:0000313" key="2">
    <source>
        <dbReference type="EMBL" id="MDS1114485.1"/>
    </source>
</evidence>
<reference evidence="2 3" key="1">
    <citation type="submission" date="2023-08" db="EMBL/GenBank/DDBJ databases">
        <title>Bioegradation of LLDPE and BLDPE plastic by marine bacteria from coast plastic debris.</title>
        <authorList>
            <person name="Rong Z."/>
        </authorList>
    </citation>
    <scope>NUCLEOTIDE SEQUENCE [LARGE SCALE GENOMIC DNA]</scope>
    <source>
        <strain evidence="2 3">Z-2</strain>
    </source>
</reference>
<sequence length="139" mass="15531">MTDDLIEDVTETEVQPEPDSEADLSGDGTENEDPDTFPRSYVEQLRQENGKYRQRAQRADELANRLHRALVEQTGRLQDPSDLPFDEDHLEGDNLSLAIDDLLKAKPHLSRRQVKGEIGQGATVPATNVDLAALLRGNR</sequence>
<comment type="caution">
    <text evidence="2">The sequence shown here is derived from an EMBL/GenBank/DDBJ whole genome shotgun (WGS) entry which is preliminary data.</text>
</comment>
<dbReference type="EMBL" id="JAVLUS010000008">
    <property type="protein sequence ID" value="MDS1114485.1"/>
    <property type="molecule type" value="Genomic_DNA"/>
</dbReference>
<feature type="compositionally biased region" description="Acidic residues" evidence="1">
    <location>
        <begin position="1"/>
        <end position="35"/>
    </location>
</feature>
<keyword evidence="3" id="KW-1185">Reference proteome</keyword>
<accession>A0ABU2GSR4</accession>
<gene>
    <name evidence="2" type="ORF">RD149_11985</name>
</gene>